<dbReference type="FunFam" id="1.10.287.1080:FF:000001">
    <property type="entry name" value="Nucleoside triphosphate pyrophosphohydrolase"/>
    <property type="match status" value="1"/>
</dbReference>
<dbReference type="Pfam" id="PF03819">
    <property type="entry name" value="MazG"/>
    <property type="match status" value="1"/>
</dbReference>
<feature type="domain" description="NTP pyrophosphohydrolase MazG-like" evidence="2">
    <location>
        <begin position="33"/>
        <end position="104"/>
    </location>
</feature>
<feature type="compositionally biased region" description="Basic and acidic residues" evidence="1">
    <location>
        <begin position="132"/>
        <end position="143"/>
    </location>
</feature>
<dbReference type="GO" id="GO:0046076">
    <property type="term" value="P:dTTP catabolic process"/>
    <property type="evidence" value="ECO:0007669"/>
    <property type="project" value="TreeGrafter"/>
</dbReference>
<accession>A0A0X8HDJ6</accession>
<dbReference type="GO" id="GO:0006203">
    <property type="term" value="P:dGTP catabolic process"/>
    <property type="evidence" value="ECO:0007669"/>
    <property type="project" value="TreeGrafter"/>
</dbReference>
<keyword evidence="4" id="KW-0378">Hydrolase</keyword>
<dbReference type="PANTHER" id="PTHR30522">
    <property type="entry name" value="NUCLEOSIDE TRIPHOSPHATE PYROPHOSPHOHYDROLASE"/>
    <property type="match status" value="1"/>
</dbReference>
<dbReference type="STRING" id="507626.LOKO_01610"/>
<dbReference type="PANTHER" id="PTHR30522:SF0">
    <property type="entry name" value="NUCLEOSIDE TRIPHOSPHATE PYROPHOSPHOHYDROLASE"/>
    <property type="match status" value="1"/>
</dbReference>
<reference evidence="4 5" key="2">
    <citation type="submission" date="2016-02" db="EMBL/GenBank/DDBJ databases">
        <authorList>
            <person name="Wen L."/>
            <person name="He K."/>
            <person name="Yang H."/>
        </authorList>
    </citation>
    <scope>NUCLEOTIDE SEQUENCE [LARGE SCALE GENOMIC DNA]</scope>
    <source>
        <strain evidence="4 5">AGD 8-3</strain>
    </source>
</reference>
<dbReference type="KEGG" id="hco:LOKO_01610"/>
<dbReference type="InterPro" id="IPR048015">
    <property type="entry name" value="NTP-PPase_MazG-like_N"/>
</dbReference>
<dbReference type="OrthoDB" id="274718at2"/>
<dbReference type="AlphaFoldDB" id="A0A0X8HDJ6"/>
<evidence type="ECO:0000259" key="2">
    <source>
        <dbReference type="Pfam" id="PF03819"/>
    </source>
</evidence>
<dbReference type="Pfam" id="PF13387">
    <property type="entry name" value="Lnb_N"/>
    <property type="match status" value="1"/>
</dbReference>
<dbReference type="GO" id="GO:0046052">
    <property type="term" value="P:UTP catabolic process"/>
    <property type="evidence" value="ECO:0007669"/>
    <property type="project" value="TreeGrafter"/>
</dbReference>
<name>A0A0X8HDJ6_9GAMM</name>
<dbReference type="GO" id="GO:0046047">
    <property type="term" value="P:TTP catabolic process"/>
    <property type="evidence" value="ECO:0007669"/>
    <property type="project" value="TreeGrafter"/>
</dbReference>
<dbReference type="GO" id="GO:0046061">
    <property type="term" value="P:dATP catabolic process"/>
    <property type="evidence" value="ECO:0007669"/>
    <property type="project" value="TreeGrafter"/>
</dbReference>
<evidence type="ECO:0000313" key="5">
    <source>
        <dbReference type="Proteomes" id="UP000063387"/>
    </source>
</evidence>
<protein>
    <submittedName>
        <fullName evidence="4">Nucleoside triphosphate pyrophosphohydrolase</fullName>
        <ecNumber evidence="4">3.6.1.8</ecNumber>
    </submittedName>
</protein>
<proteinExistence type="predicted"/>
<organism evidence="4 5">
    <name type="scientific">Halomonas chromatireducens</name>
    <dbReference type="NCBI Taxonomy" id="507626"/>
    <lineage>
        <taxon>Bacteria</taxon>
        <taxon>Pseudomonadati</taxon>
        <taxon>Pseudomonadota</taxon>
        <taxon>Gammaproteobacteria</taxon>
        <taxon>Oceanospirillales</taxon>
        <taxon>Halomonadaceae</taxon>
        <taxon>Halomonas</taxon>
    </lineage>
</organism>
<evidence type="ECO:0000256" key="1">
    <source>
        <dbReference type="SAM" id="MobiDB-lite"/>
    </source>
</evidence>
<dbReference type="Proteomes" id="UP000063387">
    <property type="component" value="Chromosome"/>
</dbReference>
<dbReference type="InterPro" id="IPR025178">
    <property type="entry name" value="Lnb_N"/>
</dbReference>
<dbReference type="EC" id="3.6.1.8" evidence="4"/>
<dbReference type="InterPro" id="IPR004518">
    <property type="entry name" value="MazG-like_dom"/>
</dbReference>
<dbReference type="InterPro" id="IPR011551">
    <property type="entry name" value="NTP_PyrPHydrolase_MazG"/>
</dbReference>
<dbReference type="GO" id="GO:0046081">
    <property type="term" value="P:dUTP catabolic process"/>
    <property type="evidence" value="ECO:0007669"/>
    <property type="project" value="TreeGrafter"/>
</dbReference>
<gene>
    <name evidence="4" type="primary">mazG_1</name>
    <name evidence="4" type="ORF">LOKO_01610</name>
</gene>
<dbReference type="GO" id="GO:0006950">
    <property type="term" value="P:response to stress"/>
    <property type="evidence" value="ECO:0007669"/>
    <property type="project" value="UniProtKB-ARBA"/>
</dbReference>
<feature type="region of interest" description="Disordered" evidence="1">
    <location>
        <begin position="132"/>
        <end position="153"/>
    </location>
</feature>
<dbReference type="EMBL" id="CP014226">
    <property type="protein sequence ID" value="AMD00678.1"/>
    <property type="molecule type" value="Genomic_DNA"/>
</dbReference>
<evidence type="ECO:0000259" key="3">
    <source>
        <dbReference type="Pfam" id="PF13387"/>
    </source>
</evidence>
<dbReference type="SUPFAM" id="SSF101386">
    <property type="entry name" value="all-alpha NTP pyrophosphatases"/>
    <property type="match status" value="1"/>
</dbReference>
<dbReference type="CDD" id="cd11528">
    <property type="entry name" value="NTP-PPase_MazG_Nterm"/>
    <property type="match status" value="1"/>
</dbReference>
<reference evidence="4 5" key="1">
    <citation type="journal article" date="2016" name="Genome Announc.">
        <title>Draft Genome Sequence of 'Halomonas chromatireducens' Strain AGD 8-3, a Haloalkaliphilic Chromate- and Selenite-Reducing Gammaproteobacterium.</title>
        <authorList>
            <person name="Sharko F.S."/>
            <person name="Shapovalova A.A."/>
            <person name="Tsygankova S.V."/>
            <person name="Komova A.V."/>
            <person name="Boulygina E.S."/>
            <person name="Teslyuk A.B."/>
            <person name="Gotovtsev P.M."/>
            <person name="Namsaraev Z.B."/>
            <person name="Khijniak T.V."/>
            <person name="Nedoluzhko A.V."/>
            <person name="Vasilov R.G."/>
        </authorList>
    </citation>
    <scope>NUCLEOTIDE SEQUENCE [LARGE SCALE GENOMIC DNA]</scope>
    <source>
        <strain evidence="4 5">AGD 8-3</strain>
    </source>
</reference>
<feature type="domain" description="Lnb N-terminal periplasmic" evidence="3">
    <location>
        <begin position="166"/>
        <end position="316"/>
    </location>
</feature>
<dbReference type="PATRIC" id="fig|507626.3.peg.1603"/>
<keyword evidence="5" id="KW-1185">Reference proteome</keyword>
<evidence type="ECO:0000313" key="4">
    <source>
        <dbReference type="EMBL" id="AMD00678.1"/>
    </source>
</evidence>
<sequence>MSESRYGIDDLLTLMAVLRDPVEGCPWDIKQDWDSIVPHTLEEAYEVADAIERRAFGELPGELGDLLFQVVYYSRFGKEEERFDFHDVVHILTDKMLRRHPHVFPEGTLASRRPPGVSAEQVETHLVNSRWESLKAEERDQRASDGSANSVLDDVPRTRDDATVCWERRVYDLDRLDSVDMIVSSWGRPGIAHVMISFGFGGEDFVVFSVEVRRQRGERFSEIGGFFRQYELAIVASDERDAVRLRSNVRGEQVRLFRIAMPRHTMRSLLLAYVDEANHLHDSPRFYNTITANCSTLIFAMARRIGAGLPLDYRMLVTDRLPDYAFAMGGLWQGFALSELEDKGNIVERAHQAHDDPAFSRQIRRGVPGWETLP</sequence>
<dbReference type="GO" id="GO:0047693">
    <property type="term" value="F:ATP diphosphatase activity"/>
    <property type="evidence" value="ECO:0007669"/>
    <property type="project" value="UniProtKB-EC"/>
</dbReference>
<dbReference type="Gene3D" id="1.10.287.1080">
    <property type="entry name" value="MazG-like"/>
    <property type="match status" value="1"/>
</dbReference>